<dbReference type="GeneID" id="20646265"/>
<organism evidence="2 3">
    <name type="scientific">Phytophthora sojae (strain P6497)</name>
    <name type="common">Soybean stem and root rot agent</name>
    <name type="synonym">Phytophthora megasperma f. sp. glycines</name>
    <dbReference type="NCBI Taxonomy" id="1094619"/>
    <lineage>
        <taxon>Eukaryota</taxon>
        <taxon>Sar</taxon>
        <taxon>Stramenopiles</taxon>
        <taxon>Oomycota</taxon>
        <taxon>Peronosporomycetes</taxon>
        <taxon>Peronosporales</taxon>
        <taxon>Peronosporaceae</taxon>
        <taxon>Phytophthora</taxon>
    </lineage>
</organism>
<sequence>MRSVGEAAAARSIGYAVGVYDRKTKVRLCNVNQIYVMQQATKNASENQSKRIQKSREENIVDLEHISGAASVTPQTLQKKISAAKKQLEDERSSQRNHSKACSFCISPQAHQAKSPSTTSSSTMGRKDKKQQQAKEEQKPAAEKNAGNAKGGNKEQPAKEEKQKGGKKGKK</sequence>
<dbReference type="Proteomes" id="UP000002640">
    <property type="component" value="Unassembled WGS sequence"/>
</dbReference>
<name>G4ZCL0_PHYSP</name>
<dbReference type="SMR" id="G4ZCL0"/>
<evidence type="ECO:0000313" key="3">
    <source>
        <dbReference type="Proteomes" id="UP000002640"/>
    </source>
</evidence>
<keyword evidence="3" id="KW-1185">Reference proteome</keyword>
<dbReference type="InParanoid" id="G4ZCL0"/>
<evidence type="ECO:0000256" key="1">
    <source>
        <dbReference type="SAM" id="MobiDB-lite"/>
    </source>
</evidence>
<feature type="region of interest" description="Disordered" evidence="1">
    <location>
        <begin position="83"/>
        <end position="171"/>
    </location>
</feature>
<feature type="compositionally biased region" description="Basic and acidic residues" evidence="1">
    <location>
        <begin position="130"/>
        <end position="142"/>
    </location>
</feature>
<dbReference type="STRING" id="1094619.G4ZCL0"/>
<dbReference type="RefSeq" id="XP_009526385.1">
    <property type="nucleotide sequence ID" value="XM_009528090.1"/>
</dbReference>
<dbReference type="AlphaFoldDB" id="G4ZCL0"/>
<accession>G4ZCL0</accession>
<feature type="compositionally biased region" description="Basic and acidic residues" evidence="1">
    <location>
        <begin position="152"/>
        <end position="164"/>
    </location>
</feature>
<reference evidence="2 3" key="1">
    <citation type="journal article" date="2006" name="Science">
        <title>Phytophthora genome sequences uncover evolutionary origins and mechanisms of pathogenesis.</title>
        <authorList>
            <person name="Tyler B.M."/>
            <person name="Tripathy S."/>
            <person name="Zhang X."/>
            <person name="Dehal P."/>
            <person name="Jiang R.H."/>
            <person name="Aerts A."/>
            <person name="Arredondo F.D."/>
            <person name="Baxter L."/>
            <person name="Bensasson D."/>
            <person name="Beynon J.L."/>
            <person name="Chapman J."/>
            <person name="Damasceno C.M."/>
            <person name="Dorrance A.E."/>
            <person name="Dou D."/>
            <person name="Dickerman A.W."/>
            <person name="Dubchak I.L."/>
            <person name="Garbelotto M."/>
            <person name="Gijzen M."/>
            <person name="Gordon S.G."/>
            <person name="Govers F."/>
            <person name="Grunwald N.J."/>
            <person name="Huang W."/>
            <person name="Ivors K.L."/>
            <person name="Jones R.W."/>
            <person name="Kamoun S."/>
            <person name="Krampis K."/>
            <person name="Lamour K.H."/>
            <person name="Lee M.K."/>
            <person name="McDonald W.H."/>
            <person name="Medina M."/>
            <person name="Meijer H.J."/>
            <person name="Nordberg E.K."/>
            <person name="Maclean D.J."/>
            <person name="Ospina-Giraldo M.D."/>
            <person name="Morris P.F."/>
            <person name="Phuntumart V."/>
            <person name="Putnam N.H."/>
            <person name="Rash S."/>
            <person name="Rose J.K."/>
            <person name="Sakihama Y."/>
            <person name="Salamov A.A."/>
            <person name="Savidor A."/>
            <person name="Scheuring C.F."/>
            <person name="Smith B.M."/>
            <person name="Sobral B.W."/>
            <person name="Terry A."/>
            <person name="Torto-Alalibo T.A."/>
            <person name="Win J."/>
            <person name="Xu Z."/>
            <person name="Zhang H."/>
            <person name="Grigoriev I.V."/>
            <person name="Rokhsar D.S."/>
            <person name="Boore J.L."/>
        </authorList>
    </citation>
    <scope>NUCLEOTIDE SEQUENCE [LARGE SCALE GENOMIC DNA]</scope>
    <source>
        <strain evidence="2 3">P6497</strain>
    </source>
</reference>
<dbReference type="EMBL" id="JH159154">
    <property type="protein sequence ID" value="EGZ17327.1"/>
    <property type="molecule type" value="Genomic_DNA"/>
</dbReference>
<dbReference type="KEGG" id="psoj:PHYSODRAFT_331310"/>
<gene>
    <name evidence="2" type="ORF">PHYSODRAFT_331310</name>
</gene>
<proteinExistence type="predicted"/>
<evidence type="ECO:0000313" key="2">
    <source>
        <dbReference type="EMBL" id="EGZ17327.1"/>
    </source>
</evidence>
<feature type="compositionally biased region" description="Polar residues" evidence="1">
    <location>
        <begin position="109"/>
        <end position="124"/>
    </location>
</feature>
<protein>
    <submittedName>
        <fullName evidence="2">Uncharacterized protein</fullName>
    </submittedName>
</protein>